<dbReference type="PRINTS" id="PR00504">
    <property type="entry name" value="CHROMODOMAIN"/>
</dbReference>
<dbReference type="PANTHER" id="PTHR22812">
    <property type="entry name" value="CHROMOBOX PROTEIN"/>
    <property type="match status" value="1"/>
</dbReference>
<dbReference type="Gene3D" id="2.40.50.40">
    <property type="match status" value="2"/>
</dbReference>
<dbReference type="InterPro" id="IPR016197">
    <property type="entry name" value="Chromo-like_dom_sf"/>
</dbReference>
<organism evidence="5 6">
    <name type="scientific">Gigaspora margarita</name>
    <dbReference type="NCBI Taxonomy" id="4874"/>
    <lineage>
        <taxon>Eukaryota</taxon>
        <taxon>Fungi</taxon>
        <taxon>Fungi incertae sedis</taxon>
        <taxon>Mucoromycota</taxon>
        <taxon>Glomeromycotina</taxon>
        <taxon>Glomeromycetes</taxon>
        <taxon>Diversisporales</taxon>
        <taxon>Gigasporaceae</taxon>
        <taxon>Gigaspora</taxon>
    </lineage>
</organism>
<dbReference type="Pfam" id="PF00385">
    <property type="entry name" value="Chromo"/>
    <property type="match status" value="1"/>
</dbReference>
<keyword evidence="2" id="KW-0539">Nucleus</keyword>
<proteinExistence type="predicted"/>
<feature type="domain" description="Chromo" evidence="4">
    <location>
        <begin position="26"/>
        <end position="84"/>
    </location>
</feature>
<dbReference type="InterPro" id="IPR023779">
    <property type="entry name" value="Chromodomain_CS"/>
</dbReference>
<dbReference type="CDD" id="cd00024">
    <property type="entry name" value="CD_CSD"/>
    <property type="match status" value="1"/>
</dbReference>
<accession>A0A8H4EHD6</accession>
<dbReference type="InterPro" id="IPR023780">
    <property type="entry name" value="Chromo_domain"/>
</dbReference>
<evidence type="ECO:0000256" key="1">
    <source>
        <dbReference type="ARBA" id="ARBA00004123"/>
    </source>
</evidence>
<reference evidence="5 6" key="1">
    <citation type="journal article" date="2019" name="Environ. Microbiol.">
        <title>At the nexus of three kingdoms: the genome of the mycorrhizal fungus Gigaspora margarita provides insights into plant, endobacterial and fungal interactions.</title>
        <authorList>
            <person name="Venice F."/>
            <person name="Ghignone S."/>
            <person name="Salvioli di Fossalunga A."/>
            <person name="Amselem J."/>
            <person name="Novero M."/>
            <person name="Xianan X."/>
            <person name="Sedzielewska Toro K."/>
            <person name="Morin E."/>
            <person name="Lipzen A."/>
            <person name="Grigoriev I.V."/>
            <person name="Henrissat B."/>
            <person name="Martin F.M."/>
            <person name="Bonfante P."/>
        </authorList>
    </citation>
    <scope>NUCLEOTIDE SEQUENCE [LARGE SCALE GENOMIC DNA]</scope>
    <source>
        <strain evidence="5 6">BEG34</strain>
    </source>
</reference>
<evidence type="ECO:0000256" key="3">
    <source>
        <dbReference type="SAM" id="MobiDB-lite"/>
    </source>
</evidence>
<keyword evidence="6" id="KW-1185">Reference proteome</keyword>
<dbReference type="Proteomes" id="UP000439903">
    <property type="component" value="Unassembled WGS sequence"/>
</dbReference>
<gene>
    <name evidence="5" type="ORF">F8M41_023313</name>
</gene>
<evidence type="ECO:0000259" key="4">
    <source>
        <dbReference type="PROSITE" id="PS50013"/>
    </source>
</evidence>
<comment type="caution">
    <text evidence="5">The sequence shown here is derived from an EMBL/GenBank/DDBJ whole genome shotgun (WGS) entry which is preliminary data.</text>
</comment>
<dbReference type="OrthoDB" id="433924at2759"/>
<evidence type="ECO:0000313" key="5">
    <source>
        <dbReference type="EMBL" id="KAF0483189.1"/>
    </source>
</evidence>
<evidence type="ECO:0000313" key="6">
    <source>
        <dbReference type="Proteomes" id="UP000439903"/>
    </source>
</evidence>
<dbReference type="GO" id="GO:0000792">
    <property type="term" value="C:heterochromatin"/>
    <property type="evidence" value="ECO:0007669"/>
    <property type="project" value="UniProtKB-ARBA"/>
</dbReference>
<protein>
    <submittedName>
        <fullName evidence="5">Chromobox protein</fullName>
    </submittedName>
</protein>
<dbReference type="InterPro" id="IPR000953">
    <property type="entry name" value="Chromo/chromo_shadow_dom"/>
</dbReference>
<dbReference type="Pfam" id="PF01393">
    <property type="entry name" value="Chromo_shadow"/>
    <property type="match status" value="1"/>
</dbReference>
<dbReference type="SUPFAM" id="SSF54160">
    <property type="entry name" value="Chromo domain-like"/>
    <property type="match status" value="2"/>
</dbReference>
<name>A0A8H4EHD6_GIGMA</name>
<dbReference type="SMART" id="SM00298">
    <property type="entry name" value="CHROMO"/>
    <property type="match status" value="1"/>
</dbReference>
<dbReference type="PROSITE" id="PS50013">
    <property type="entry name" value="CHROMO_2"/>
    <property type="match status" value="1"/>
</dbReference>
<dbReference type="GO" id="GO:0005634">
    <property type="term" value="C:nucleus"/>
    <property type="evidence" value="ECO:0007669"/>
    <property type="project" value="UniProtKB-SubCell"/>
</dbReference>
<feature type="region of interest" description="Disordered" evidence="3">
    <location>
        <begin position="87"/>
        <end position="120"/>
    </location>
</feature>
<evidence type="ECO:0000256" key="2">
    <source>
        <dbReference type="ARBA" id="ARBA00023242"/>
    </source>
</evidence>
<dbReference type="InterPro" id="IPR008251">
    <property type="entry name" value="Chromo_shadow_dom"/>
</dbReference>
<dbReference type="InterPro" id="IPR051219">
    <property type="entry name" value="Heterochromatin_chromo-domain"/>
</dbReference>
<dbReference type="EMBL" id="WTPW01000752">
    <property type="protein sequence ID" value="KAF0483189.1"/>
    <property type="molecule type" value="Genomic_DNA"/>
</dbReference>
<dbReference type="SMART" id="SM00300">
    <property type="entry name" value="ChSh"/>
    <property type="match status" value="1"/>
</dbReference>
<sequence length="202" mass="23565">MQDFTSQKWQSKKKMQTTYDLDEDVFAVEKIISHRIRNGTTQYLIKWEGFGSEDNSWENEGNVYAPILIRKYWNKSRNKVKIPNKRKQNITNSPVDDSNLSNGAINSNMPTRTRDTSGSQFSDRVDAINNVCSEDCWENLATISDVFLDYSTSQLLMLLIWNNGTKSYHTAQEVHRKCPRQLIKFYEGNLHFENGHKMQNEN</sequence>
<dbReference type="InterPro" id="IPR017984">
    <property type="entry name" value="Chromo_dom_subgr"/>
</dbReference>
<feature type="compositionally biased region" description="Polar residues" evidence="3">
    <location>
        <begin position="89"/>
        <end position="120"/>
    </location>
</feature>
<dbReference type="AlphaFoldDB" id="A0A8H4EHD6"/>
<dbReference type="PROSITE" id="PS00598">
    <property type="entry name" value="CHROMO_1"/>
    <property type="match status" value="1"/>
</dbReference>
<comment type="subcellular location">
    <subcellularLocation>
        <location evidence="1">Nucleus</location>
    </subcellularLocation>
</comment>